<feature type="transmembrane region" description="Helical" evidence="1">
    <location>
        <begin position="9"/>
        <end position="29"/>
    </location>
</feature>
<comment type="caution">
    <text evidence="2">The sequence shown here is derived from an EMBL/GenBank/DDBJ whole genome shotgun (WGS) entry which is preliminary data.</text>
</comment>
<keyword evidence="1" id="KW-1133">Transmembrane helix</keyword>
<name>A0A939DBB7_CLOAM</name>
<gene>
    <name evidence="2" type="ORF">JYB65_14655</name>
</gene>
<keyword evidence="3" id="KW-1185">Reference proteome</keyword>
<accession>A0A939DBB7</accession>
<sequence length="130" mass="14335">MKFFKKTDVFIIIAILVVSGIGWGVYHYFFGQSQAKAEIYSYSKLVKSVDLTAGEDKNFSIPENTKVVFHLYKDGSIAFVESDCPDKVCIHAGKLKTTGQFAACLPNGIVLKIVPANRRSNQDVDIVVGN</sequence>
<dbReference type="Pfam" id="PF07009">
    <property type="entry name" value="NusG_II"/>
    <property type="match status" value="1"/>
</dbReference>
<organism evidence="2 3">
    <name type="scientific">Clostridium aminobutyricum</name>
    <dbReference type="NCBI Taxonomy" id="33953"/>
    <lineage>
        <taxon>Bacteria</taxon>
        <taxon>Bacillati</taxon>
        <taxon>Bacillota</taxon>
        <taxon>Clostridia</taxon>
        <taxon>Eubacteriales</taxon>
        <taxon>Clostridiaceae</taxon>
        <taxon>Clostridium</taxon>
    </lineage>
</organism>
<keyword evidence="1" id="KW-0472">Membrane</keyword>
<evidence type="ECO:0000313" key="2">
    <source>
        <dbReference type="EMBL" id="MBN7774606.1"/>
    </source>
</evidence>
<dbReference type="Proteomes" id="UP000664545">
    <property type="component" value="Unassembled WGS sequence"/>
</dbReference>
<dbReference type="Gene3D" id="2.60.320.10">
    <property type="entry name" value="N-utilization substance G protein NusG, insert domain"/>
    <property type="match status" value="1"/>
</dbReference>
<keyword evidence="1" id="KW-0812">Transmembrane</keyword>
<dbReference type="InterPro" id="IPR038690">
    <property type="entry name" value="NusG_2_sf"/>
</dbReference>
<dbReference type="EMBL" id="JAFJZZ010000012">
    <property type="protein sequence ID" value="MBN7774606.1"/>
    <property type="molecule type" value="Genomic_DNA"/>
</dbReference>
<evidence type="ECO:0000256" key="1">
    <source>
        <dbReference type="SAM" id="Phobius"/>
    </source>
</evidence>
<reference evidence="2" key="1">
    <citation type="submission" date="2021-02" db="EMBL/GenBank/DDBJ databases">
        <title>Abyssanaerobacter marinus gen.nov., sp., nov, anaerobic bacterium isolated from the Onnuri vent field of Indian Ocean and suggestion of Mogibacteriaceae fam. nov., and proposal of reclassification of ambiguous this family's genus member.</title>
        <authorList>
            <person name="Kim Y.J."/>
            <person name="Yang J.-A."/>
        </authorList>
    </citation>
    <scope>NUCLEOTIDE SEQUENCE</scope>
    <source>
        <strain evidence="2">DSM 2634</strain>
    </source>
</reference>
<proteinExistence type="predicted"/>
<protein>
    <submittedName>
        <fullName evidence="2">NusG domain II-containing protein</fullName>
    </submittedName>
</protein>
<evidence type="ECO:0000313" key="3">
    <source>
        <dbReference type="Proteomes" id="UP000664545"/>
    </source>
</evidence>
<dbReference type="AlphaFoldDB" id="A0A939DBB7"/>
<dbReference type="RefSeq" id="WP_206583445.1">
    <property type="nucleotide sequence ID" value="NZ_JAFJZZ010000012.1"/>
</dbReference>